<dbReference type="KEGG" id="plei:Q9312_11170"/>
<dbReference type="PANTHER" id="PTHR43031:SF18">
    <property type="entry name" value="RHODANESE-RELATED SULFURTRANSFERASES"/>
    <property type="match status" value="1"/>
</dbReference>
<proteinExistence type="predicted"/>
<feature type="transmembrane region" description="Helical" evidence="1">
    <location>
        <begin position="12"/>
        <end position="30"/>
    </location>
</feature>
<dbReference type="Proteomes" id="UP001239782">
    <property type="component" value="Chromosome"/>
</dbReference>
<evidence type="ECO:0000313" key="4">
    <source>
        <dbReference type="Proteomes" id="UP001239782"/>
    </source>
</evidence>
<dbReference type="InterPro" id="IPR001763">
    <property type="entry name" value="Rhodanese-like_dom"/>
</dbReference>
<dbReference type="SUPFAM" id="SSF52821">
    <property type="entry name" value="Rhodanese/Cell cycle control phosphatase"/>
    <property type="match status" value="1"/>
</dbReference>
<reference evidence="3 4" key="1">
    <citation type="submission" date="2023-08" db="EMBL/GenBank/DDBJ databases">
        <title>Pleionea litopenaei sp. nov., isolated from stomach of juvenile Litopenaeus vannamei.</title>
        <authorList>
            <person name="Rho A.M."/>
            <person name="Hwang C.Y."/>
        </authorList>
    </citation>
    <scope>NUCLEOTIDE SEQUENCE [LARGE SCALE GENOMIC DNA]</scope>
    <source>
        <strain evidence="3 4">HL-JVS1</strain>
    </source>
</reference>
<dbReference type="AlphaFoldDB" id="A0AA51RQJ7"/>
<dbReference type="Gene3D" id="3.40.250.10">
    <property type="entry name" value="Rhodanese-like domain"/>
    <property type="match status" value="1"/>
</dbReference>
<protein>
    <submittedName>
        <fullName evidence="3">Rhodanese-like domain-containing protein</fullName>
    </submittedName>
</protein>
<name>A0AA51RQJ7_9GAMM</name>
<dbReference type="Pfam" id="PF00581">
    <property type="entry name" value="Rhodanese"/>
    <property type="match status" value="1"/>
</dbReference>
<accession>A0AA51RQJ7</accession>
<dbReference type="PROSITE" id="PS50206">
    <property type="entry name" value="RHODANESE_3"/>
    <property type="match status" value="1"/>
</dbReference>
<dbReference type="InterPro" id="IPR050229">
    <property type="entry name" value="GlpE_sulfurtransferase"/>
</dbReference>
<organism evidence="3 4">
    <name type="scientific">Pleionea litopenaei</name>
    <dbReference type="NCBI Taxonomy" id="3070815"/>
    <lineage>
        <taxon>Bacteria</taxon>
        <taxon>Pseudomonadati</taxon>
        <taxon>Pseudomonadota</taxon>
        <taxon>Gammaproteobacteria</taxon>
        <taxon>Oceanospirillales</taxon>
        <taxon>Pleioneaceae</taxon>
        <taxon>Pleionea</taxon>
    </lineage>
</organism>
<gene>
    <name evidence="3" type="ORF">Q9312_11170</name>
</gene>
<keyword evidence="1" id="KW-0472">Membrane</keyword>
<dbReference type="EMBL" id="CP133548">
    <property type="protein sequence ID" value="WMS85776.1"/>
    <property type="molecule type" value="Genomic_DNA"/>
</dbReference>
<sequence length="141" mass="15403">MESIIEFLIGHPYLSGAWTVVAVLLLIAQFQHMRNGVKSIVPQQVTHLINKEDALVIDMRAIADFNKGHIAGSKNIPQSKLDSSEKELEKYKNTPIIMVCASGVTAGPAASKLKKAGFEQVFRLAGGYQSWVGENLPVVRS</sequence>
<evidence type="ECO:0000256" key="1">
    <source>
        <dbReference type="SAM" id="Phobius"/>
    </source>
</evidence>
<dbReference type="CDD" id="cd00158">
    <property type="entry name" value="RHOD"/>
    <property type="match status" value="1"/>
</dbReference>
<dbReference type="RefSeq" id="WP_309200929.1">
    <property type="nucleotide sequence ID" value="NZ_CP133548.1"/>
</dbReference>
<keyword evidence="1" id="KW-1133">Transmembrane helix</keyword>
<evidence type="ECO:0000313" key="3">
    <source>
        <dbReference type="EMBL" id="WMS85776.1"/>
    </source>
</evidence>
<dbReference type="PANTHER" id="PTHR43031">
    <property type="entry name" value="FAD-DEPENDENT OXIDOREDUCTASE"/>
    <property type="match status" value="1"/>
</dbReference>
<dbReference type="InterPro" id="IPR036873">
    <property type="entry name" value="Rhodanese-like_dom_sf"/>
</dbReference>
<dbReference type="SMART" id="SM00450">
    <property type="entry name" value="RHOD"/>
    <property type="match status" value="1"/>
</dbReference>
<feature type="domain" description="Rhodanese" evidence="2">
    <location>
        <begin position="50"/>
        <end position="140"/>
    </location>
</feature>
<evidence type="ECO:0000259" key="2">
    <source>
        <dbReference type="PROSITE" id="PS50206"/>
    </source>
</evidence>
<keyword evidence="4" id="KW-1185">Reference proteome</keyword>
<keyword evidence="1" id="KW-0812">Transmembrane</keyword>